<feature type="domain" description="EGF-like" evidence="9">
    <location>
        <begin position="791"/>
        <end position="829"/>
    </location>
</feature>
<dbReference type="FunFam" id="2.10.25.10:FF:000031">
    <property type="entry name" value="neurogenic locus notch homolog protein 3"/>
    <property type="match status" value="1"/>
</dbReference>
<dbReference type="Proteomes" id="UP000001646">
    <property type="component" value="Chromosome 2"/>
</dbReference>
<dbReference type="FunFam" id="2.10.25.10:FF:000472">
    <property type="entry name" value="Uncharacterized protein, isoform A"/>
    <property type="match status" value="1"/>
</dbReference>
<keyword evidence="6" id="KW-0325">Glycoprotein</keyword>
<evidence type="ECO:0000256" key="5">
    <source>
        <dbReference type="ARBA" id="ARBA00023157"/>
    </source>
</evidence>
<feature type="domain" description="EGF-like" evidence="9">
    <location>
        <begin position="365"/>
        <end position="401"/>
    </location>
</feature>
<dbReference type="InterPro" id="IPR000152">
    <property type="entry name" value="EGF-type_Asp/Asn_hydroxyl_site"/>
</dbReference>
<feature type="disulfide bond" evidence="7">
    <location>
        <begin position="353"/>
        <end position="362"/>
    </location>
</feature>
<dbReference type="Bgee" id="ENSACAG00000012354">
    <property type="expression patterns" value="Expressed in lung"/>
</dbReference>
<feature type="disulfide bond" evidence="7">
    <location>
        <begin position="231"/>
        <end position="240"/>
    </location>
</feature>
<dbReference type="CDD" id="cd00054">
    <property type="entry name" value="EGF_CA"/>
    <property type="match status" value="8"/>
</dbReference>
<dbReference type="Pfam" id="PF12661">
    <property type="entry name" value="hEGF"/>
    <property type="match status" value="2"/>
</dbReference>
<feature type="domain" description="EGF-like" evidence="9">
    <location>
        <begin position="43"/>
        <end position="85"/>
    </location>
</feature>
<feature type="disulfide bond" evidence="7">
    <location>
        <begin position="859"/>
        <end position="868"/>
    </location>
</feature>
<feature type="domain" description="EGF-like" evidence="9">
    <location>
        <begin position="204"/>
        <end position="241"/>
    </location>
</feature>
<feature type="domain" description="EGF-like" evidence="9">
    <location>
        <begin position="755"/>
        <end position="788"/>
    </location>
</feature>
<feature type="domain" description="EGF-like" evidence="9">
    <location>
        <begin position="871"/>
        <end position="911"/>
    </location>
</feature>
<evidence type="ECO:0000313" key="11">
    <source>
        <dbReference type="Proteomes" id="UP000001646"/>
    </source>
</evidence>
<dbReference type="GO" id="GO:0005112">
    <property type="term" value="F:Notch binding"/>
    <property type="evidence" value="ECO:0000318"/>
    <property type="project" value="GO_Central"/>
</dbReference>
<evidence type="ECO:0000256" key="2">
    <source>
        <dbReference type="ARBA" id="ARBA00022536"/>
    </source>
</evidence>
<feature type="domain" description="EGF-like" evidence="9">
    <location>
        <begin position="325"/>
        <end position="363"/>
    </location>
</feature>
<organism evidence="10 11">
    <name type="scientific">Anolis carolinensis</name>
    <name type="common">Green anole</name>
    <name type="synonym">American chameleon</name>
    <dbReference type="NCBI Taxonomy" id="28377"/>
    <lineage>
        <taxon>Eukaryota</taxon>
        <taxon>Metazoa</taxon>
        <taxon>Chordata</taxon>
        <taxon>Craniata</taxon>
        <taxon>Vertebrata</taxon>
        <taxon>Euteleostomi</taxon>
        <taxon>Lepidosauria</taxon>
        <taxon>Squamata</taxon>
        <taxon>Bifurcata</taxon>
        <taxon>Unidentata</taxon>
        <taxon>Episquamata</taxon>
        <taxon>Toxicofera</taxon>
        <taxon>Iguania</taxon>
        <taxon>Dactyloidae</taxon>
        <taxon>Anolis</taxon>
    </lineage>
</organism>
<feature type="disulfide bond" evidence="7">
    <location>
        <begin position="115"/>
        <end position="124"/>
    </location>
</feature>
<keyword evidence="3" id="KW-0732">Signal</keyword>
<dbReference type="GeneTree" id="ENSGT00980000198621"/>
<dbReference type="InterPro" id="IPR000742">
    <property type="entry name" value="EGF"/>
</dbReference>
<dbReference type="Pfam" id="PF07645">
    <property type="entry name" value="EGF_CA"/>
    <property type="match status" value="2"/>
</dbReference>
<feature type="disulfide bond" evidence="7">
    <location>
        <begin position="294"/>
        <end position="311"/>
    </location>
</feature>
<dbReference type="PRINTS" id="PR00010">
    <property type="entry name" value="EGFBLOOD"/>
</dbReference>
<evidence type="ECO:0000256" key="3">
    <source>
        <dbReference type="ARBA" id="ARBA00022729"/>
    </source>
</evidence>
<feature type="domain" description="EGF-like" evidence="9">
    <location>
        <begin position="164"/>
        <end position="202"/>
    </location>
</feature>
<evidence type="ECO:0000256" key="4">
    <source>
        <dbReference type="ARBA" id="ARBA00022737"/>
    </source>
</evidence>
<dbReference type="FunFam" id="2.10.25.10:FF:000100">
    <property type="entry name" value="neurogenic locus notch homolog protein 3"/>
    <property type="match status" value="1"/>
</dbReference>
<protein>
    <recommendedName>
        <fullName evidence="9">EGF-like domain-containing protein</fullName>
    </recommendedName>
</protein>
<feature type="domain" description="EGF-like" evidence="9">
    <location>
        <begin position="831"/>
        <end position="869"/>
    </location>
</feature>
<dbReference type="PROSITE" id="PS50026">
    <property type="entry name" value="EGF_3"/>
    <property type="match status" value="19"/>
</dbReference>
<dbReference type="Ensembl" id="ENSACAT00000012407.4">
    <property type="protein sequence ID" value="ENSACAP00000012160.3"/>
    <property type="gene ID" value="ENSACAG00000012354.4"/>
</dbReference>
<dbReference type="AlphaFoldDB" id="G1KM89"/>
<evidence type="ECO:0000256" key="7">
    <source>
        <dbReference type="PROSITE-ProRule" id="PRU00076"/>
    </source>
</evidence>
<dbReference type="STRING" id="28377.ENSACAP00000012160"/>
<dbReference type="GO" id="GO:0005509">
    <property type="term" value="F:calcium ion binding"/>
    <property type="evidence" value="ECO:0007669"/>
    <property type="project" value="InterPro"/>
</dbReference>
<proteinExistence type="inferred from homology"/>
<sequence>IYGRHPQRLRALLETWRVEFIYLWNVQGGKKKACLLEAYLCQFVDPCTHKQCQNGGTCSLQMLRPPNPPTSTCLCLPGFTGEQCQGLVGDPCFPSPCQHGGSCQRLSGKQYQCQCVSGWTGKNCQLMDFCPANPCANGGTCVITYPVIVCQCRPGFEGHTCQHDVNECFGDTNPCLNGGRCINSVGSFRCVCPPNSSGPLCQYRLAPCSPEICLNGGTCHEVDERYHGCLCLPGYTGQYCEVNPDDCVGNQCSNGGTCLDGLGSYSCQCLSGWTGKVGERLHCHLHDACLGNACHPDAHCDTDLLTGHAVCTCQQGYTGALCNEDIDECQMGADPCEHGGSCHNTLGSFTCRCPEGYTGSRCESNLNECLSQPCHNGASCLDLLGKFQCLCPSGKAMDSGKDSGSGVLSKDLFPILDPNLFPILGISNPCQFGATCKFDKHTIDQAPGSEDKNNFLLTPGFSGPLCEVEECVTDHCLNGGTCLQQTQGFTCKCFEGPRCKREVDGCASNPCRNGGLETNVNVKVSPSAGFEGHHCEREANLCHSGPCDHGTCVNTPGSFTCVCSPGFTGPLCVELSDPCQNWQCLHGGTCQVTETGLHCFCQPGWAGEDCGTEINACDSSPCYQEATCISQGGTFSCLCPSGYQGKPPCLHLPSLNPNSCPEQLKLSLNQCFLLSVSALILIVYVEWILRRCMPLVFDIYFCILVCAVCFEISLCLYVDECQADPCLHSGSCLNSPGTFRCLCPQGYAGPKCQITLDLCSPNPCGHGGQCVVKDSAPHCLCSPGWTGPRCDVDPCSLPGPQCYYGGTCVAQPDGFSCICPTGYVGKRCEGVVDACFSQPCHRPGAHDCQSSEHGFHCLCAPGYTGRLCETVTDSCQANPCLNGGSCTMMPGNPLEFTCHCPQVGMELGDYDWGIQWQW</sequence>
<keyword evidence="8" id="KW-0812">Transmembrane</keyword>
<keyword evidence="8" id="KW-1133">Transmembrane helix</keyword>
<keyword evidence="8" id="KW-0472">Membrane</keyword>
<feature type="domain" description="EGF-like" evidence="9">
    <location>
        <begin position="243"/>
        <end position="279"/>
    </location>
</feature>
<feature type="disulfide bond" evidence="7">
    <location>
        <begin position="313"/>
        <end position="322"/>
    </location>
</feature>
<dbReference type="InterPro" id="IPR018097">
    <property type="entry name" value="EGF_Ca-bd_CS"/>
</dbReference>
<dbReference type="FunFam" id="2.10.25.10:FF:000066">
    <property type="entry name" value="FAT atypical cadherin 4"/>
    <property type="match status" value="1"/>
</dbReference>
<dbReference type="FunFam" id="2.10.25.10:FF:000060">
    <property type="entry name" value="Neurogenic locus notch protein 1"/>
    <property type="match status" value="1"/>
</dbReference>
<feature type="domain" description="EGF-like" evidence="9">
    <location>
        <begin position="717"/>
        <end position="753"/>
    </location>
</feature>
<feature type="domain" description="EGF-like" evidence="9">
    <location>
        <begin position="613"/>
        <end position="650"/>
    </location>
</feature>
<feature type="domain" description="EGF-like" evidence="9">
    <location>
        <begin position="538"/>
        <end position="573"/>
    </location>
</feature>
<keyword evidence="4" id="KW-0677">Repeat</keyword>
<dbReference type="SMART" id="SM00179">
    <property type="entry name" value="EGF_CA"/>
    <property type="match status" value="14"/>
</dbReference>
<keyword evidence="2 7" id="KW-0245">EGF-like domain</keyword>
<feature type="transmembrane region" description="Helical" evidence="8">
    <location>
        <begin position="666"/>
        <end position="685"/>
    </location>
</feature>
<reference evidence="10" key="2">
    <citation type="submission" date="2025-08" db="UniProtKB">
        <authorList>
            <consortium name="Ensembl"/>
        </authorList>
    </citation>
    <scope>IDENTIFICATION</scope>
</reference>
<dbReference type="GO" id="GO:0007219">
    <property type="term" value="P:Notch signaling pathway"/>
    <property type="evidence" value="ECO:0000318"/>
    <property type="project" value="GO_Central"/>
</dbReference>
<evidence type="ECO:0000256" key="1">
    <source>
        <dbReference type="ARBA" id="ARBA00005847"/>
    </source>
</evidence>
<dbReference type="FunFam" id="2.10.25.10:FF:000095">
    <property type="entry name" value="Notch, isoform B"/>
    <property type="match status" value="1"/>
</dbReference>
<dbReference type="PROSITE" id="PS01186">
    <property type="entry name" value="EGF_2"/>
    <property type="match status" value="12"/>
</dbReference>
<dbReference type="PANTHER" id="PTHR12916:SF10">
    <property type="entry name" value="NEUROGENIC LOCUS NOTCH HOMOLOG PROTEIN 2 PRECURSOR"/>
    <property type="match status" value="1"/>
</dbReference>
<feature type="disulfide bond" evidence="7">
    <location>
        <begin position="743"/>
        <end position="752"/>
    </location>
</feature>
<name>G1KM89_ANOCA</name>
<feature type="domain" description="EGF-like" evidence="9">
    <location>
        <begin position="502"/>
        <end position="536"/>
    </location>
</feature>
<dbReference type="PROSITE" id="PS00010">
    <property type="entry name" value="ASX_HYDROXYL"/>
    <property type="match status" value="6"/>
</dbReference>
<dbReference type="Pfam" id="PF00008">
    <property type="entry name" value="EGF"/>
    <property type="match status" value="9"/>
</dbReference>
<feature type="domain" description="EGF-like" evidence="9">
    <location>
        <begin position="285"/>
        <end position="323"/>
    </location>
</feature>
<feature type="disulfide bond" evidence="7">
    <location>
        <begin position="542"/>
        <end position="552"/>
    </location>
</feature>
<feature type="disulfide bond" evidence="7">
    <location>
        <begin position="75"/>
        <end position="84"/>
    </location>
</feature>
<dbReference type="InterPro" id="IPR049883">
    <property type="entry name" value="NOTCH1_EGF-like"/>
</dbReference>
<comment type="caution">
    <text evidence="7">Lacks conserved residue(s) required for the propagation of feature annotation.</text>
</comment>
<accession>G1KM89</accession>
<dbReference type="InParanoid" id="G1KM89"/>
<dbReference type="PROSITE" id="PS01187">
    <property type="entry name" value="EGF_CA"/>
    <property type="match status" value="3"/>
</dbReference>
<feature type="disulfide bond" evidence="7">
    <location>
        <begin position="840"/>
        <end position="857"/>
    </location>
</feature>
<evidence type="ECO:0000259" key="9">
    <source>
        <dbReference type="PROSITE" id="PS50026"/>
    </source>
</evidence>
<feature type="domain" description="EGF-like" evidence="9">
    <location>
        <begin position="126"/>
        <end position="162"/>
    </location>
</feature>
<reference evidence="10" key="3">
    <citation type="submission" date="2025-09" db="UniProtKB">
        <authorList>
            <consortium name="Ensembl"/>
        </authorList>
    </citation>
    <scope>IDENTIFICATION</scope>
</reference>
<dbReference type="PROSITE" id="PS00022">
    <property type="entry name" value="EGF_1"/>
    <property type="match status" value="12"/>
</dbReference>
<feature type="disulfide bond" evidence="7">
    <location>
        <begin position="601"/>
        <end position="610"/>
    </location>
</feature>
<dbReference type="InterPro" id="IPR013032">
    <property type="entry name" value="EGF-like_CS"/>
</dbReference>
<evidence type="ECO:0000313" key="10">
    <source>
        <dbReference type="Ensembl" id="ENSACAP00000012160.3"/>
    </source>
</evidence>
<dbReference type="eggNOG" id="KOG1217">
    <property type="taxonomic scope" value="Eukaryota"/>
</dbReference>
<feature type="disulfide bond" evidence="7">
    <location>
        <begin position="819"/>
        <end position="828"/>
    </location>
</feature>
<dbReference type="InterPro" id="IPR001881">
    <property type="entry name" value="EGF-like_Ca-bd_dom"/>
</dbReference>
<dbReference type="SUPFAM" id="SSF57196">
    <property type="entry name" value="EGF/Laminin"/>
    <property type="match status" value="17"/>
</dbReference>
<evidence type="ECO:0000256" key="8">
    <source>
        <dbReference type="SAM" id="Phobius"/>
    </source>
</evidence>
<feature type="domain" description="EGF-like" evidence="9">
    <location>
        <begin position="575"/>
        <end position="611"/>
    </location>
</feature>
<comment type="similarity">
    <text evidence="1">Belongs to the NOTCH family.</text>
</comment>
<dbReference type="HOGENOM" id="CLU_000576_0_0_1"/>
<feature type="domain" description="EGF-like" evidence="9">
    <location>
        <begin position="467"/>
        <end position="500"/>
    </location>
</feature>
<dbReference type="SMART" id="SM00181">
    <property type="entry name" value="EGF"/>
    <property type="match status" value="18"/>
</dbReference>
<feature type="disulfide bond" evidence="7">
    <location>
        <begin position="152"/>
        <end position="161"/>
    </location>
</feature>
<feature type="disulfide bond" evidence="7">
    <location>
        <begin position="192"/>
        <end position="201"/>
    </location>
</feature>
<feature type="domain" description="EGF-like" evidence="9">
    <location>
        <begin position="88"/>
        <end position="125"/>
    </location>
</feature>
<evidence type="ECO:0000256" key="6">
    <source>
        <dbReference type="ARBA" id="ARBA00023180"/>
    </source>
</evidence>
<reference evidence="10 11" key="1">
    <citation type="submission" date="2009-12" db="EMBL/GenBank/DDBJ databases">
        <title>The Genome Sequence of Anolis carolinensis (Green Anole Lizard).</title>
        <authorList>
            <consortium name="The Genome Sequencing Platform"/>
            <person name="Di Palma F."/>
            <person name="Alfoldi J."/>
            <person name="Heiman D."/>
            <person name="Young S."/>
            <person name="Grabherr M."/>
            <person name="Johnson J."/>
            <person name="Lander E.S."/>
            <person name="Lindblad-Toh K."/>
        </authorList>
    </citation>
    <scope>NUCLEOTIDE SEQUENCE [LARGE SCALE GENOMIC DNA]</scope>
    <source>
        <strain evidence="10 11">JBL SC #1</strain>
    </source>
</reference>
<feature type="disulfide bond" evidence="7">
    <location>
        <begin position="563"/>
        <end position="572"/>
    </location>
</feature>
<dbReference type="FunFam" id="2.10.25.10:FF:000423">
    <property type="entry name" value="Neurogenic locus notch homolog protein 2"/>
    <property type="match status" value="1"/>
</dbReference>
<dbReference type="Gene3D" id="2.10.25.10">
    <property type="entry name" value="Laminin"/>
    <property type="match status" value="18"/>
</dbReference>
<keyword evidence="5 7" id="KW-1015">Disulfide bond</keyword>
<dbReference type="PANTHER" id="PTHR12916">
    <property type="entry name" value="CYTOCHROME C OXIDASE POLYPEPTIDE VIC-2"/>
    <property type="match status" value="1"/>
</dbReference>
<feature type="transmembrane region" description="Helical" evidence="8">
    <location>
        <begin position="697"/>
        <end position="719"/>
    </location>
</feature>
<keyword evidence="11" id="KW-1185">Reference proteome</keyword>
<dbReference type="FunFam" id="2.10.25.10:FF:000471">
    <property type="entry name" value="Protein lin-12"/>
    <property type="match status" value="1"/>
</dbReference>